<accession>Q0I3T7</accession>
<name>Q0I3T7_HISS1</name>
<dbReference type="PANTHER" id="PTHR46118:SF4">
    <property type="entry name" value="PROTEIN ABHD11"/>
    <property type="match status" value="1"/>
</dbReference>
<dbReference type="InterPro" id="IPR029058">
    <property type="entry name" value="AB_hydrolase_fold"/>
</dbReference>
<dbReference type="KEGG" id="hso:HS_1209"/>
<dbReference type="AlphaFoldDB" id="Q0I3T7"/>
<dbReference type="eggNOG" id="COG0596">
    <property type="taxonomic scope" value="Bacteria"/>
</dbReference>
<evidence type="ECO:0000256" key="1">
    <source>
        <dbReference type="ARBA" id="ARBA00022801"/>
    </source>
</evidence>
<dbReference type="GO" id="GO:0016787">
    <property type="term" value="F:hydrolase activity"/>
    <property type="evidence" value="ECO:0007669"/>
    <property type="project" value="UniProtKB-KW"/>
</dbReference>
<dbReference type="SUPFAM" id="SSF53474">
    <property type="entry name" value="alpha/beta-Hydrolases"/>
    <property type="match status" value="1"/>
</dbReference>
<sequence>MTGNILIKLFVNFNNFHNRTPFTLQAYKRFLLDLFEFFAHYNDFFTNTHAKIMPTTKLLNYQFNAINNSQISPTLVFIHGLFGDMNNLGVIARAFSEKYPILRLDLRNHGQSFHSEEMNYQLMAEDVLQVIDHLHLSKVILIGHSMGGKTAMKCAMLRPHLIEKLIVIDIAPVNYANNGHDSVFAGLFAVSKAQSETRQQAKQLLANYIPQESVQQFMLKSFDAQAKEKFRFNLTALKQNYAEIMDWKKGFFNKPTLFIRGGLSNYILPEYSEQILAQFPQATSFTINGSGHWVHAEKADFVIRSIQRFLS</sequence>
<evidence type="ECO:0000313" key="3">
    <source>
        <dbReference type="EMBL" id="ABI25484.1"/>
    </source>
</evidence>
<reference evidence="3" key="1">
    <citation type="submission" date="2006-08" db="EMBL/GenBank/DDBJ databases">
        <title>Complete genome sequence of Haemophilus somnus 129PT.</title>
        <authorList>
            <person name="Copeland A."/>
            <person name="Lucas S."/>
            <person name="Lapidus A."/>
            <person name="Barry K."/>
            <person name="Glavina del Rio T."/>
            <person name="Hammon N."/>
            <person name="Dalin E."/>
            <person name="Tice H."/>
            <person name="Pitluck S."/>
            <person name="Brettin T.S."/>
            <person name="Bruce D."/>
            <person name="Challacombe J.F."/>
            <person name="Chertkov O."/>
            <person name="Detter J.C."/>
            <person name="Gilna P."/>
            <person name="Han S."/>
            <person name="Misra M."/>
            <person name="Tapia R."/>
            <person name="Thayer N.N."/>
            <person name="Xie G."/>
            <person name="Inzana T.J."/>
            <person name="Duncan A.J."/>
            <person name="Siddaramppa S."/>
            <person name="Richardson P."/>
        </authorList>
    </citation>
    <scope>NUCLEOTIDE SEQUENCE</scope>
    <source>
        <strain evidence="3">129PT</strain>
    </source>
</reference>
<dbReference type="Pfam" id="PF00561">
    <property type="entry name" value="Abhydrolase_1"/>
    <property type="match status" value="1"/>
</dbReference>
<dbReference type="HOGENOM" id="CLU_020336_53_1_6"/>
<protein>
    <submittedName>
        <fullName evidence="3">Esterase/lipase</fullName>
    </submittedName>
</protein>
<evidence type="ECO:0000259" key="2">
    <source>
        <dbReference type="Pfam" id="PF00561"/>
    </source>
</evidence>
<dbReference type="InterPro" id="IPR000073">
    <property type="entry name" value="AB_hydrolase_1"/>
</dbReference>
<keyword evidence="1" id="KW-0378">Hydrolase</keyword>
<feature type="domain" description="AB hydrolase-1" evidence="2">
    <location>
        <begin position="73"/>
        <end position="298"/>
    </location>
</feature>
<gene>
    <name evidence="3" type="ordered locus">HS_1209</name>
</gene>
<organism evidence="3">
    <name type="scientific">Histophilus somni (strain 129Pt)</name>
    <name type="common">Haemophilus somnus</name>
    <dbReference type="NCBI Taxonomy" id="205914"/>
    <lineage>
        <taxon>Bacteria</taxon>
        <taxon>Pseudomonadati</taxon>
        <taxon>Pseudomonadota</taxon>
        <taxon>Gammaproteobacteria</taxon>
        <taxon>Pasteurellales</taxon>
        <taxon>Pasteurellaceae</taxon>
        <taxon>Histophilus</taxon>
    </lineage>
</organism>
<proteinExistence type="predicted"/>
<dbReference type="Gene3D" id="3.40.50.1820">
    <property type="entry name" value="alpha/beta hydrolase"/>
    <property type="match status" value="1"/>
</dbReference>
<dbReference type="PANTHER" id="PTHR46118">
    <property type="entry name" value="PROTEIN ABHD11"/>
    <property type="match status" value="1"/>
</dbReference>
<dbReference type="EMBL" id="CP000436">
    <property type="protein sequence ID" value="ABI25484.1"/>
    <property type="molecule type" value="Genomic_DNA"/>
</dbReference>